<dbReference type="RefSeq" id="WP_020950089.1">
    <property type="nucleotide sequence ID" value="NC_022041.1"/>
</dbReference>
<reference evidence="6 7" key="1">
    <citation type="journal article" date="2014" name="BMC Genomics">
        <title>Architecture and functions of a multipartite genome of the methylotrophic bacterium Paracoccus aminophilus JCM 7686, containing primary and secondary chromids.</title>
        <authorList>
            <person name="Dziewit L."/>
            <person name="Czarnecki J."/>
            <person name="Wibberg D."/>
            <person name="Radlinska M."/>
            <person name="Mrozek P."/>
            <person name="Szymczak M."/>
            <person name="Schluter A."/>
            <person name="Puhler A."/>
            <person name="Bartosik D."/>
        </authorList>
    </citation>
    <scope>NUCLEOTIDE SEQUENCE [LARGE SCALE GENOMIC DNA]</scope>
    <source>
        <strain evidence="6">JCM 7686</strain>
    </source>
</reference>
<evidence type="ECO:0000256" key="1">
    <source>
        <dbReference type="ARBA" id="ARBA00022801"/>
    </source>
</evidence>
<dbReference type="PROSITE" id="PS51635">
    <property type="entry name" value="PNPLA"/>
    <property type="match status" value="1"/>
</dbReference>
<evidence type="ECO:0000256" key="3">
    <source>
        <dbReference type="ARBA" id="ARBA00023098"/>
    </source>
</evidence>
<feature type="short sequence motif" description="GXSXG" evidence="4">
    <location>
        <begin position="39"/>
        <end position="43"/>
    </location>
</feature>
<accession>S5YT97</accession>
<protein>
    <submittedName>
        <fullName evidence="6">Esterase</fullName>
    </submittedName>
</protein>
<feature type="short sequence motif" description="GXGXXG" evidence="4">
    <location>
        <begin position="11"/>
        <end position="16"/>
    </location>
</feature>
<feature type="short sequence motif" description="DGA/G" evidence="4">
    <location>
        <begin position="204"/>
        <end position="206"/>
    </location>
</feature>
<dbReference type="EMBL" id="CP006650">
    <property type="protein sequence ID" value="AGT08451.1"/>
    <property type="molecule type" value="Genomic_DNA"/>
</dbReference>
<feature type="active site" description="Nucleophile" evidence="4">
    <location>
        <position position="41"/>
    </location>
</feature>
<dbReference type="PATRIC" id="fig|1367847.3.peg.1320"/>
<proteinExistence type="predicted"/>
<keyword evidence="7" id="KW-1185">Reference proteome</keyword>
<dbReference type="Pfam" id="PF01734">
    <property type="entry name" value="Patatin"/>
    <property type="match status" value="1"/>
</dbReference>
<feature type="domain" description="PNPLA" evidence="5">
    <location>
        <begin position="7"/>
        <end position="217"/>
    </location>
</feature>
<gene>
    <name evidence="6" type="ORF">JCM7686_1350</name>
</gene>
<dbReference type="GO" id="GO:0016042">
    <property type="term" value="P:lipid catabolic process"/>
    <property type="evidence" value="ECO:0007669"/>
    <property type="project" value="UniProtKB-UniRule"/>
</dbReference>
<evidence type="ECO:0000313" key="6">
    <source>
        <dbReference type="EMBL" id="AGT08451.1"/>
    </source>
</evidence>
<dbReference type="InterPro" id="IPR002641">
    <property type="entry name" value="PNPLA_dom"/>
</dbReference>
<dbReference type="Proteomes" id="UP000015480">
    <property type="component" value="Chromosome"/>
</dbReference>
<dbReference type="GO" id="GO:0016787">
    <property type="term" value="F:hydrolase activity"/>
    <property type="evidence" value="ECO:0007669"/>
    <property type="project" value="UniProtKB-UniRule"/>
</dbReference>
<dbReference type="PANTHER" id="PTHR14226">
    <property type="entry name" value="NEUROPATHY TARGET ESTERASE/SWISS CHEESE D.MELANOGASTER"/>
    <property type="match status" value="1"/>
</dbReference>
<evidence type="ECO:0000313" key="7">
    <source>
        <dbReference type="Proteomes" id="UP000015480"/>
    </source>
</evidence>
<dbReference type="OrthoDB" id="9807112at2"/>
<dbReference type="eggNOG" id="COG1752">
    <property type="taxonomic scope" value="Bacteria"/>
</dbReference>
<dbReference type="AlphaFoldDB" id="S5YT97"/>
<dbReference type="InterPro" id="IPR016035">
    <property type="entry name" value="Acyl_Trfase/lysoPLipase"/>
</dbReference>
<keyword evidence="2 4" id="KW-0442">Lipid degradation</keyword>
<feature type="active site" description="Proton acceptor" evidence="4">
    <location>
        <position position="204"/>
    </location>
</feature>
<organism evidence="6 7">
    <name type="scientific">Paracoccus aminophilus JCM 7686</name>
    <dbReference type="NCBI Taxonomy" id="1367847"/>
    <lineage>
        <taxon>Bacteria</taxon>
        <taxon>Pseudomonadati</taxon>
        <taxon>Pseudomonadota</taxon>
        <taxon>Alphaproteobacteria</taxon>
        <taxon>Rhodobacterales</taxon>
        <taxon>Paracoccaceae</taxon>
        <taxon>Paracoccus</taxon>
    </lineage>
</organism>
<evidence type="ECO:0000259" key="5">
    <source>
        <dbReference type="PROSITE" id="PS51635"/>
    </source>
</evidence>
<evidence type="ECO:0000256" key="4">
    <source>
        <dbReference type="PROSITE-ProRule" id="PRU01161"/>
    </source>
</evidence>
<dbReference type="Gene3D" id="3.40.1090.10">
    <property type="entry name" value="Cytosolic phospholipase A2 catalytic domain"/>
    <property type="match status" value="2"/>
</dbReference>
<sequence length="351" mass="38757">MVRRINLALQGGGAHGAFAWGVLDRLLEEDEIEIAAISGTSAGALNGAGLKAGLSIGGIEGRRAARENLDYIWGQVGEASDNLFMRWVYSVFPTPRHVRRLTEFFSPAAWLDQVTRLVSPYDLGPFYSNPLTAIIRDMPHPKLDRPGGPELFVSATNVRTGRIRVFRDGEITISTILASACLPTIYKAIEIHDPTTGRREAYWDGGYSGNPALFPLYRPELPRDIVIVAINPMTRHKLPRTPGSIQDRINEISFNTALMSELRAIKFVKSLHAEKRMEGREMKNLLIHMIKDERLMNALGASTKMMPGPGLLAKMREAGRAAAGRWIAEGLDCVGDRDSYDLSSLFSLEVG</sequence>
<dbReference type="HOGENOM" id="CLU_040292_0_0_5"/>
<dbReference type="SUPFAM" id="SSF52151">
    <property type="entry name" value="FabD/lysophospholipase-like"/>
    <property type="match status" value="1"/>
</dbReference>
<keyword evidence="3 4" id="KW-0443">Lipid metabolism</keyword>
<dbReference type="STRING" id="1367847.JCM7686_1350"/>
<name>S5YT97_PARAH</name>
<keyword evidence="1 4" id="KW-0378">Hydrolase</keyword>
<dbReference type="KEGG" id="pami:JCM7686_1350"/>
<evidence type="ECO:0000256" key="2">
    <source>
        <dbReference type="ARBA" id="ARBA00022963"/>
    </source>
</evidence>
<dbReference type="PANTHER" id="PTHR14226:SF78">
    <property type="entry name" value="SLR0060 PROTEIN"/>
    <property type="match status" value="1"/>
</dbReference>
<dbReference type="InterPro" id="IPR050301">
    <property type="entry name" value="NTE"/>
</dbReference>